<dbReference type="EMBL" id="LRPN01000190">
    <property type="protein sequence ID" value="KWZ76655.1"/>
    <property type="molecule type" value="Genomic_DNA"/>
</dbReference>
<organism evidence="2 3">
    <name type="scientific">Heyndrickxia coagulans</name>
    <name type="common">Weizmannia coagulans</name>
    <dbReference type="NCBI Taxonomy" id="1398"/>
    <lineage>
        <taxon>Bacteria</taxon>
        <taxon>Bacillati</taxon>
        <taxon>Bacillota</taxon>
        <taxon>Bacilli</taxon>
        <taxon>Bacillales</taxon>
        <taxon>Bacillaceae</taxon>
        <taxon>Heyndrickxia</taxon>
    </lineage>
</organism>
<feature type="transmembrane region" description="Helical" evidence="1">
    <location>
        <begin position="15"/>
        <end position="32"/>
    </location>
</feature>
<dbReference type="PATRIC" id="fig|1398.22.peg.3712"/>
<comment type="caution">
    <text evidence="2">The sequence shown here is derived from an EMBL/GenBank/DDBJ whole genome shotgun (WGS) entry which is preliminary data.</text>
</comment>
<keyword evidence="1" id="KW-0472">Membrane</keyword>
<evidence type="ECO:0000313" key="2">
    <source>
        <dbReference type="EMBL" id="KWZ76655.1"/>
    </source>
</evidence>
<accession>A0A133KB17</accession>
<name>A0A133KB17_HEYCO</name>
<proteinExistence type="predicted"/>
<keyword evidence="1" id="KW-0812">Transmembrane</keyword>
<evidence type="ECO:0000313" key="3">
    <source>
        <dbReference type="Proteomes" id="UP000070376"/>
    </source>
</evidence>
<dbReference type="AlphaFoldDB" id="A0A133KB17"/>
<keyword evidence="1" id="KW-1133">Transmembrane helix</keyword>
<reference evidence="3" key="1">
    <citation type="submission" date="2016-01" db="EMBL/GenBank/DDBJ databases">
        <authorList>
            <person name="Mitreva M."/>
            <person name="Pepin K.H."/>
            <person name="Mihindukulasuriya K.A."/>
            <person name="Fulton R."/>
            <person name="Fronick C."/>
            <person name="O'Laughlin M."/>
            <person name="Miner T."/>
            <person name="Herter B."/>
            <person name="Rosa B.A."/>
            <person name="Cordes M."/>
            <person name="Tomlinson C."/>
            <person name="Wollam A."/>
            <person name="Palsikar V.B."/>
            <person name="Mardis E.R."/>
            <person name="Wilson R.K."/>
        </authorList>
    </citation>
    <scope>NUCLEOTIDE SEQUENCE [LARGE SCALE GENOMIC DNA]</scope>
    <source>
        <strain evidence="3">GED7749B</strain>
    </source>
</reference>
<protein>
    <submittedName>
        <fullName evidence="2">Uncharacterized protein</fullName>
    </submittedName>
</protein>
<dbReference type="Proteomes" id="UP000070376">
    <property type="component" value="Unassembled WGS sequence"/>
</dbReference>
<evidence type="ECO:0000256" key="1">
    <source>
        <dbReference type="SAM" id="Phobius"/>
    </source>
</evidence>
<sequence length="52" mass="6034">MISWLLVHLHDTGRIFFLVCSALVIVFPRLTYRKLSLFAKNPRAFLIKASMV</sequence>
<gene>
    <name evidence="2" type="ORF">HMPREF3213_03707</name>
</gene>